<reference evidence="2" key="1">
    <citation type="submission" date="2020-02" db="EMBL/GenBank/DDBJ databases">
        <authorList>
            <person name="Meier V. D."/>
        </authorList>
    </citation>
    <scope>NUCLEOTIDE SEQUENCE</scope>
    <source>
        <strain evidence="2">AVDCRST_MAG82</strain>
    </source>
</reference>
<accession>A0A6J4Q7J8</accession>
<protein>
    <submittedName>
        <fullName evidence="2">Histone acetyltransferase HPA2 and related acetyltransferases</fullName>
    </submittedName>
</protein>
<feature type="non-terminal residue" evidence="2">
    <location>
        <position position="1"/>
    </location>
</feature>
<evidence type="ECO:0000256" key="1">
    <source>
        <dbReference type="SAM" id="MobiDB-lite"/>
    </source>
</evidence>
<proteinExistence type="predicted"/>
<dbReference type="EMBL" id="CADCVA010000321">
    <property type="protein sequence ID" value="CAA9436732.1"/>
    <property type="molecule type" value="Genomic_DNA"/>
</dbReference>
<feature type="compositionally biased region" description="Basic and acidic residues" evidence="1">
    <location>
        <begin position="34"/>
        <end position="44"/>
    </location>
</feature>
<feature type="non-terminal residue" evidence="2">
    <location>
        <position position="158"/>
    </location>
</feature>
<dbReference type="AlphaFoldDB" id="A0A6J4Q7J8"/>
<feature type="compositionally biased region" description="Basic and acidic residues" evidence="1">
    <location>
        <begin position="12"/>
        <end position="27"/>
    </location>
</feature>
<keyword evidence="2" id="KW-0808">Transferase</keyword>
<sequence>GRGIHHQARTQGRRDRGGAALDAERRGAHGPRPGLRDLTRRRANDAPLSGRRGEQQLLLPLCGRGRRQDGRLYLGRAPSGLPRLSPEDVGLGGRRVRRTRAPQPRRGPRPPAERPGLGAGEGRRWDLAPGRRRQRAGPQVLRRPGVSGDLGLSGARIL</sequence>
<gene>
    <name evidence="2" type="ORF">AVDCRST_MAG82-2547</name>
</gene>
<name>A0A6J4Q7J8_9ACTN</name>
<evidence type="ECO:0000313" key="2">
    <source>
        <dbReference type="EMBL" id="CAA9436732.1"/>
    </source>
</evidence>
<dbReference type="GO" id="GO:0016740">
    <property type="term" value="F:transferase activity"/>
    <property type="evidence" value="ECO:0007669"/>
    <property type="project" value="UniProtKB-KW"/>
</dbReference>
<feature type="region of interest" description="Disordered" evidence="1">
    <location>
        <begin position="1"/>
        <end position="158"/>
    </location>
</feature>
<organism evidence="2">
    <name type="scientific">uncultured Rubrobacteraceae bacterium</name>
    <dbReference type="NCBI Taxonomy" id="349277"/>
    <lineage>
        <taxon>Bacteria</taxon>
        <taxon>Bacillati</taxon>
        <taxon>Actinomycetota</taxon>
        <taxon>Rubrobacteria</taxon>
        <taxon>Rubrobacterales</taxon>
        <taxon>Rubrobacteraceae</taxon>
        <taxon>environmental samples</taxon>
    </lineage>
</organism>